<accession>A0AAW2FA24</accession>
<evidence type="ECO:0000313" key="2">
    <source>
        <dbReference type="Proteomes" id="UP001430953"/>
    </source>
</evidence>
<organism evidence="1 2">
    <name type="scientific">Cardiocondyla obscurior</name>
    <dbReference type="NCBI Taxonomy" id="286306"/>
    <lineage>
        <taxon>Eukaryota</taxon>
        <taxon>Metazoa</taxon>
        <taxon>Ecdysozoa</taxon>
        <taxon>Arthropoda</taxon>
        <taxon>Hexapoda</taxon>
        <taxon>Insecta</taxon>
        <taxon>Pterygota</taxon>
        <taxon>Neoptera</taxon>
        <taxon>Endopterygota</taxon>
        <taxon>Hymenoptera</taxon>
        <taxon>Apocrita</taxon>
        <taxon>Aculeata</taxon>
        <taxon>Formicoidea</taxon>
        <taxon>Formicidae</taxon>
        <taxon>Myrmicinae</taxon>
        <taxon>Cardiocondyla</taxon>
    </lineage>
</organism>
<gene>
    <name evidence="1" type="ORF">PUN28_013355</name>
</gene>
<dbReference type="AlphaFoldDB" id="A0AAW2FA24"/>
<evidence type="ECO:0000313" key="1">
    <source>
        <dbReference type="EMBL" id="KAL0112070.1"/>
    </source>
</evidence>
<comment type="caution">
    <text evidence="1">The sequence shown here is derived from an EMBL/GenBank/DDBJ whole genome shotgun (WGS) entry which is preliminary data.</text>
</comment>
<dbReference type="EMBL" id="JADYXP020000013">
    <property type="protein sequence ID" value="KAL0112070.1"/>
    <property type="molecule type" value="Genomic_DNA"/>
</dbReference>
<sequence>MIFHRLDARPEFEPGLIRHFLSSWLMARGIFCLAQVFRIFARVQSPCPFYSERPKRATVPRVLAPGERRPRRDILKTRKVNLGCASSTDGIALLYLCGEILAVAIEAPDATYSRCACKYLSRGRA</sequence>
<name>A0AAW2FA24_9HYME</name>
<reference evidence="1 2" key="1">
    <citation type="submission" date="2023-03" db="EMBL/GenBank/DDBJ databases">
        <title>High recombination rates correlate with genetic variation in Cardiocondyla obscurior ants.</title>
        <authorList>
            <person name="Errbii M."/>
        </authorList>
    </citation>
    <scope>NUCLEOTIDE SEQUENCE [LARGE SCALE GENOMIC DNA]</scope>
    <source>
        <strain evidence="1">Alpha-2009</strain>
        <tissue evidence="1">Whole body</tissue>
    </source>
</reference>
<dbReference type="Proteomes" id="UP001430953">
    <property type="component" value="Unassembled WGS sequence"/>
</dbReference>
<proteinExistence type="predicted"/>
<keyword evidence="2" id="KW-1185">Reference proteome</keyword>
<protein>
    <submittedName>
        <fullName evidence="1">Uncharacterized protein</fullName>
    </submittedName>
</protein>